<comment type="caution">
    <text evidence="2">The sequence shown here is derived from an EMBL/GenBank/DDBJ whole genome shotgun (WGS) entry which is preliminary data.</text>
</comment>
<dbReference type="PANTHER" id="PTHR12526">
    <property type="entry name" value="GLYCOSYLTRANSFERASE"/>
    <property type="match status" value="1"/>
</dbReference>
<proteinExistence type="predicted"/>
<evidence type="ECO:0000313" key="3">
    <source>
        <dbReference type="Proteomes" id="UP000558089"/>
    </source>
</evidence>
<sequence length="357" mass="42362">MANRKHILLITESMLHYRISLYDKFTQYFEKENYRLYVFSNQRLKEVEASKIEYWRGDFRVDKLIKLTKKIKPDYVIFFWNIYNLNSWAFMIWCKLNQVKFIYWSHGMSLQDPNNKVKKTVYNTFQHLSNANILYSKNELRFIPEQCKNKTFIANNTINFYDFPAISSSKEEIKKELGLPYKKIVLFVGRIQKRKKLDVLIRIFGGRKEKDVGLVIAGPDMPVEYSDIIAEQDNICYLGAIYNKQKVNKLFKCADLFCIPGTNGLGINQAMYWGLPVLTLNVRHSPEIYYLEQGKNGFVLDTERELENKIFEILEDKNRMEELSKYAKQHIREEASPEKMFEGFITAIEYLERKRDG</sequence>
<dbReference type="CDD" id="cd03801">
    <property type="entry name" value="GT4_PimA-like"/>
    <property type="match status" value="1"/>
</dbReference>
<dbReference type="Proteomes" id="UP000558089">
    <property type="component" value="Unassembled WGS sequence"/>
</dbReference>
<keyword evidence="2" id="KW-0808">Transferase</keyword>
<keyword evidence="3" id="KW-1185">Reference proteome</keyword>
<reference evidence="2 3" key="1">
    <citation type="submission" date="2020-01" db="EMBL/GenBank/DDBJ databases">
        <title>Draft Genome Analysis of Muricauda sp. HICW Isolated from coastal seawater of PR China.</title>
        <authorList>
            <person name="Chen M.-X."/>
        </authorList>
    </citation>
    <scope>NUCLEOTIDE SEQUENCE [LARGE SCALE GENOMIC DNA]</scope>
    <source>
        <strain evidence="2 3">HICW</strain>
    </source>
</reference>
<dbReference type="GO" id="GO:0016757">
    <property type="term" value="F:glycosyltransferase activity"/>
    <property type="evidence" value="ECO:0007669"/>
    <property type="project" value="InterPro"/>
</dbReference>
<evidence type="ECO:0000259" key="1">
    <source>
        <dbReference type="Pfam" id="PF00534"/>
    </source>
</evidence>
<dbReference type="AlphaFoldDB" id="A0A850NCN8"/>
<dbReference type="PANTHER" id="PTHR12526:SF637">
    <property type="entry name" value="GLYCOSYLTRANSFERASE EPSF-RELATED"/>
    <property type="match status" value="1"/>
</dbReference>
<dbReference type="Gene3D" id="3.40.50.2000">
    <property type="entry name" value="Glycogen Phosphorylase B"/>
    <property type="match status" value="2"/>
</dbReference>
<dbReference type="RefSeq" id="WP_176619051.1">
    <property type="nucleotide sequence ID" value="NZ_WYET01000001.1"/>
</dbReference>
<accession>A0A850NCN8</accession>
<feature type="domain" description="Glycosyl transferase family 1" evidence="1">
    <location>
        <begin position="170"/>
        <end position="329"/>
    </location>
</feature>
<dbReference type="Pfam" id="PF00534">
    <property type="entry name" value="Glycos_transf_1"/>
    <property type="match status" value="1"/>
</dbReference>
<organism evidence="2 3">
    <name type="scientific">Flagellimonas chongwuensis</name>
    <dbReference type="NCBI Taxonomy" id="2697365"/>
    <lineage>
        <taxon>Bacteria</taxon>
        <taxon>Pseudomonadati</taxon>
        <taxon>Bacteroidota</taxon>
        <taxon>Flavobacteriia</taxon>
        <taxon>Flavobacteriales</taxon>
        <taxon>Flavobacteriaceae</taxon>
        <taxon>Flagellimonas</taxon>
    </lineage>
</organism>
<gene>
    <name evidence="2" type="ORF">GUA46_01775</name>
</gene>
<name>A0A850NCN8_9FLAO</name>
<protein>
    <submittedName>
        <fullName evidence="2">Glycosyltransferase</fullName>
    </submittedName>
</protein>
<dbReference type="SUPFAM" id="SSF53756">
    <property type="entry name" value="UDP-Glycosyltransferase/glycogen phosphorylase"/>
    <property type="match status" value="1"/>
</dbReference>
<dbReference type="InterPro" id="IPR001296">
    <property type="entry name" value="Glyco_trans_1"/>
</dbReference>
<evidence type="ECO:0000313" key="2">
    <source>
        <dbReference type="EMBL" id="NVN17056.1"/>
    </source>
</evidence>
<dbReference type="EMBL" id="WYET01000001">
    <property type="protein sequence ID" value="NVN17056.1"/>
    <property type="molecule type" value="Genomic_DNA"/>
</dbReference>